<organism evidence="2 3">
    <name type="scientific">Zalerion maritima</name>
    <dbReference type="NCBI Taxonomy" id="339359"/>
    <lineage>
        <taxon>Eukaryota</taxon>
        <taxon>Fungi</taxon>
        <taxon>Dikarya</taxon>
        <taxon>Ascomycota</taxon>
        <taxon>Pezizomycotina</taxon>
        <taxon>Sordariomycetes</taxon>
        <taxon>Lulworthiomycetidae</taxon>
        <taxon>Lulworthiales</taxon>
        <taxon>Lulworthiaceae</taxon>
        <taxon>Zalerion</taxon>
    </lineage>
</organism>
<protein>
    <submittedName>
        <fullName evidence="2">Uncharacterized protein</fullName>
    </submittedName>
</protein>
<proteinExistence type="predicted"/>
<dbReference type="InterPro" id="IPR021842">
    <property type="entry name" value="DUF3435"/>
</dbReference>
<dbReference type="EMBL" id="JAKWBI020000606">
    <property type="protein sequence ID" value="KAJ2893428.1"/>
    <property type="molecule type" value="Genomic_DNA"/>
</dbReference>
<feature type="compositionally biased region" description="Basic and acidic residues" evidence="1">
    <location>
        <begin position="521"/>
        <end position="536"/>
    </location>
</feature>
<dbReference type="Pfam" id="PF11917">
    <property type="entry name" value="DUF3435"/>
    <property type="match status" value="1"/>
</dbReference>
<evidence type="ECO:0000313" key="3">
    <source>
        <dbReference type="Proteomes" id="UP001201980"/>
    </source>
</evidence>
<dbReference type="AlphaFoldDB" id="A0AAD5RKP6"/>
<reference evidence="2" key="1">
    <citation type="submission" date="2022-07" db="EMBL/GenBank/DDBJ databases">
        <title>Draft genome sequence of Zalerion maritima ATCC 34329, a (micro)plastics degrading marine fungus.</title>
        <authorList>
            <person name="Paco A."/>
            <person name="Goncalves M.F.M."/>
            <person name="Rocha-Santos T.A.P."/>
            <person name="Alves A."/>
        </authorList>
    </citation>
    <scope>NUCLEOTIDE SEQUENCE</scope>
    <source>
        <strain evidence="2">ATCC 34329</strain>
    </source>
</reference>
<feature type="compositionally biased region" description="Basic and acidic residues" evidence="1">
    <location>
        <begin position="712"/>
        <end position="722"/>
    </location>
</feature>
<evidence type="ECO:0000256" key="1">
    <source>
        <dbReference type="SAM" id="MobiDB-lite"/>
    </source>
</evidence>
<feature type="region of interest" description="Disordered" evidence="1">
    <location>
        <begin position="807"/>
        <end position="837"/>
    </location>
</feature>
<feature type="region of interest" description="Disordered" evidence="1">
    <location>
        <begin position="515"/>
        <end position="537"/>
    </location>
</feature>
<dbReference type="Proteomes" id="UP001201980">
    <property type="component" value="Unassembled WGS sequence"/>
</dbReference>
<feature type="region of interest" description="Disordered" evidence="1">
    <location>
        <begin position="626"/>
        <end position="730"/>
    </location>
</feature>
<sequence length="837" mass="96108">MGTLDLAQISQIQAELAELETPEAPPLTSEELQHFWDRGNKRRPLPPNCADNTKVNLANGERRWRAFCAKLPGHPAWKPLLKTLSWENRGLAELFARYLMRREKSRIGALSTIRVYLRELSAVYRRYTDAEFAKQLRNHFVAVAKIEITPKFGLRVEPKHKKVLNPAGFTYLAYFRWVRDRTRFKIGLDRIDDALARIFFMWTGYRKYELVYTQPKNIRKKIEEFDGESNAYTDIDNDSDEYVEPRPKDCWVCGRLDERREAVYKVLCWENINLWILRDALGDGSRDRLAMQVLLRFHKNHNNEMVPTWYPFVEEKLPVLCPITYILAKALAEGVIDKSGYDTRAEPFFGTKLGIRAVHIIWKEEFWHKPVFRQTAESIEGPVKSDEPVTSGMFDNNSNKLGTSAGLPGRFQLYCYRRGNLNILDRARHRPNSAVYQRHYANAIRNALVQDAGLGRGTELPYLDILNYMGIQYDENAPTGVFDKTMCAIGPDARVRELEREWSALEAELQAKYGKSTKATGADKKRRDQKQNELRVARQTQRRKVAAILRRKYFKEKNNEELDRQLCGVHEPQQPLQKVVFHLPERRLIANILSDLDKDLPEDEIVRRKVDAINALVSYAWKIEPKEEEAESSQHQTGVRAPSAGIERRSEAQHAETGSGRPIAPRPWYVSMIRDTMSSPPVPPEAAEIQTPPPPYSAVANSHPVHVGGHPPHADEPGENRRNPTPHQEPAKIRHECIFCRRRFTRRGTMWDCVERYLKRCKGGVVPCPCPECKANGFVSDNETRFKNHAKVVHGIELRPKIIIRAKSGEANRSGGGRSTSDPSPKPRIVLVSRVHT</sequence>
<name>A0AAD5RKP6_9PEZI</name>
<dbReference type="PANTHER" id="PTHR37535:SF4">
    <property type="entry name" value="FLUG DOMAIN-CONTAINING PROTEIN"/>
    <property type="match status" value="1"/>
</dbReference>
<comment type="caution">
    <text evidence="2">The sequence shown here is derived from an EMBL/GenBank/DDBJ whole genome shotgun (WGS) entry which is preliminary data.</text>
</comment>
<accession>A0AAD5RKP6</accession>
<evidence type="ECO:0000313" key="2">
    <source>
        <dbReference type="EMBL" id="KAJ2893428.1"/>
    </source>
</evidence>
<keyword evidence="3" id="KW-1185">Reference proteome</keyword>
<gene>
    <name evidence="2" type="ORF">MKZ38_008686</name>
</gene>
<dbReference type="PANTHER" id="PTHR37535">
    <property type="entry name" value="FLUG DOMAIN PROTEIN"/>
    <property type="match status" value="1"/>
</dbReference>